<keyword evidence="1" id="KW-0418">Kinase</keyword>
<feature type="compositionally biased region" description="Gly residues" evidence="2">
    <location>
        <begin position="186"/>
        <end position="198"/>
    </location>
</feature>
<protein>
    <recommendedName>
        <fullName evidence="3">Histidine kinase/HSP90-like ATPase domain-containing protein</fullName>
    </recommendedName>
</protein>
<comment type="caution">
    <text evidence="4">The sequence shown here is derived from an EMBL/GenBank/DDBJ whole genome shotgun (WGS) entry which is preliminary data.</text>
</comment>
<dbReference type="PANTHER" id="PTHR35526:SF3">
    <property type="entry name" value="ANTI-SIGMA-F FACTOR RSBW"/>
    <property type="match status" value="1"/>
</dbReference>
<evidence type="ECO:0000313" key="4">
    <source>
        <dbReference type="EMBL" id="GAA3740275.1"/>
    </source>
</evidence>
<keyword evidence="5" id="KW-1185">Reference proteome</keyword>
<dbReference type="Gene3D" id="3.30.565.10">
    <property type="entry name" value="Histidine kinase-like ATPase, C-terminal domain"/>
    <property type="match status" value="1"/>
</dbReference>
<keyword evidence="1" id="KW-0808">Transferase</keyword>
<dbReference type="CDD" id="cd16936">
    <property type="entry name" value="HATPase_RsbW-like"/>
    <property type="match status" value="1"/>
</dbReference>
<keyword evidence="1" id="KW-0723">Serine/threonine-protein kinase</keyword>
<gene>
    <name evidence="4" type="ORF">GCM10023082_41580</name>
</gene>
<dbReference type="Proteomes" id="UP001499884">
    <property type="component" value="Unassembled WGS sequence"/>
</dbReference>
<dbReference type="Pfam" id="PF13581">
    <property type="entry name" value="HATPase_c_2"/>
    <property type="match status" value="1"/>
</dbReference>
<evidence type="ECO:0000313" key="5">
    <source>
        <dbReference type="Proteomes" id="UP001499884"/>
    </source>
</evidence>
<evidence type="ECO:0000256" key="2">
    <source>
        <dbReference type="SAM" id="MobiDB-lite"/>
    </source>
</evidence>
<dbReference type="InterPro" id="IPR050267">
    <property type="entry name" value="Anti-sigma-factor_SerPK"/>
</dbReference>
<proteinExistence type="predicted"/>
<evidence type="ECO:0000259" key="3">
    <source>
        <dbReference type="Pfam" id="PF13581"/>
    </source>
</evidence>
<dbReference type="SUPFAM" id="SSF55874">
    <property type="entry name" value="ATPase domain of HSP90 chaperone/DNA topoisomerase II/histidine kinase"/>
    <property type="match status" value="1"/>
</dbReference>
<sequence>MLTDSGLVHDVYHPDRPWSALTRLPLPHKPEAVFRARRHARETLAPLGVDAELVATVELAVSELVTNAVRHGVCPCGCTRGAVSLALFAAGERLRVEVGDPSRTPPCWPTGIESVDAEAASGRGLLLVTGLAADWGDCARGRRGKVVWCEFAPTARLPAAREDRPGPAASAAPVRLDPGAPAGVRPGPGGHGPWGGPR</sequence>
<feature type="domain" description="Histidine kinase/HSP90-like ATPase" evidence="3">
    <location>
        <begin position="27"/>
        <end position="148"/>
    </location>
</feature>
<name>A0ABP7FK79_9ACTN</name>
<dbReference type="EMBL" id="BAABEP010000031">
    <property type="protein sequence ID" value="GAA3740275.1"/>
    <property type="molecule type" value="Genomic_DNA"/>
</dbReference>
<feature type="region of interest" description="Disordered" evidence="2">
    <location>
        <begin position="160"/>
        <end position="198"/>
    </location>
</feature>
<dbReference type="InterPro" id="IPR003594">
    <property type="entry name" value="HATPase_dom"/>
</dbReference>
<reference evidence="5" key="1">
    <citation type="journal article" date="2019" name="Int. J. Syst. Evol. Microbiol.">
        <title>The Global Catalogue of Microorganisms (GCM) 10K type strain sequencing project: providing services to taxonomists for standard genome sequencing and annotation.</title>
        <authorList>
            <consortium name="The Broad Institute Genomics Platform"/>
            <consortium name="The Broad Institute Genome Sequencing Center for Infectious Disease"/>
            <person name="Wu L."/>
            <person name="Ma J."/>
        </authorList>
    </citation>
    <scope>NUCLEOTIDE SEQUENCE [LARGE SCALE GENOMIC DNA]</scope>
    <source>
        <strain evidence="5">JCM 30846</strain>
    </source>
</reference>
<organism evidence="4 5">
    <name type="scientific">Streptomyces tremellae</name>
    <dbReference type="NCBI Taxonomy" id="1124239"/>
    <lineage>
        <taxon>Bacteria</taxon>
        <taxon>Bacillati</taxon>
        <taxon>Actinomycetota</taxon>
        <taxon>Actinomycetes</taxon>
        <taxon>Kitasatosporales</taxon>
        <taxon>Streptomycetaceae</taxon>
        <taxon>Streptomyces</taxon>
    </lineage>
</organism>
<dbReference type="PANTHER" id="PTHR35526">
    <property type="entry name" value="ANTI-SIGMA-F FACTOR RSBW-RELATED"/>
    <property type="match status" value="1"/>
</dbReference>
<accession>A0ABP7FK79</accession>
<dbReference type="InterPro" id="IPR036890">
    <property type="entry name" value="HATPase_C_sf"/>
</dbReference>
<evidence type="ECO:0000256" key="1">
    <source>
        <dbReference type="ARBA" id="ARBA00022527"/>
    </source>
</evidence>
<dbReference type="RefSeq" id="WP_345649579.1">
    <property type="nucleotide sequence ID" value="NZ_BAABEP010000031.1"/>
</dbReference>